<sequence>MPRHFREEVMFEPFDRKVDRRNFLKISGMLGVGVAATTVMPVSEALAFDKGLHKVTRTKNTMGTLVAITVMHPSVDQADAAIEKAYAEMERVTKLLDRFDSASPVAALNRDGKIDGMPEEMAQVLTAANYYHRISGGTFDVTVKPVVDLYQETYRKTGKVPATKAIEDAVALVDGGMLQLDVQDGKLVQRRSARLMKPGMGVTLDGIAKGYVIDAGAKALEQENIAHALINAGGDIRAIGGKGSDRAWTVAVRHPDKDIAYADKIRMQNGAVATSGNYEIYFDKERLYHHIVKPTDGMSPHELASASVWAKDVTTADALSTAVFVMGSHKGTRFIESLPDCEALVISRINKKTATKGWVSAA</sequence>
<keyword evidence="3 11" id="KW-0285">Flavoprotein</keyword>
<evidence type="ECO:0000256" key="8">
    <source>
        <dbReference type="ARBA" id="ARBA00023014"/>
    </source>
</evidence>
<dbReference type="Pfam" id="PF02424">
    <property type="entry name" value="ApbE"/>
    <property type="match status" value="1"/>
</dbReference>
<dbReference type="InterPro" id="IPR003374">
    <property type="entry name" value="ApbE-like_sf"/>
</dbReference>
<dbReference type="EMBL" id="FQZU01000020">
    <property type="protein sequence ID" value="SHK20540.1"/>
    <property type="molecule type" value="Genomic_DNA"/>
</dbReference>
<keyword evidence="6 11" id="KW-0274">FAD</keyword>
<feature type="binding site" evidence="12">
    <location>
        <position position="206"/>
    </location>
    <ligand>
        <name>Mg(2+)</name>
        <dbReference type="ChEBI" id="CHEBI:18420"/>
    </ligand>
</feature>
<reference evidence="14" key="1">
    <citation type="submission" date="2016-11" db="EMBL/GenBank/DDBJ databases">
        <authorList>
            <person name="Varghese N."/>
            <person name="Submissions S."/>
        </authorList>
    </citation>
    <scope>NUCLEOTIDE SEQUENCE [LARGE SCALE GENOMIC DNA]</scope>
    <source>
        <strain evidence="14">DSM 16219</strain>
    </source>
</reference>
<comment type="similarity">
    <text evidence="11">Belongs to the ApbE family.</text>
</comment>
<evidence type="ECO:0000256" key="10">
    <source>
        <dbReference type="ARBA" id="ARBA00048540"/>
    </source>
</evidence>
<evidence type="ECO:0000256" key="7">
    <source>
        <dbReference type="ARBA" id="ARBA00022842"/>
    </source>
</evidence>
<name>A0A1M6QKA1_9BACT</name>
<evidence type="ECO:0000256" key="6">
    <source>
        <dbReference type="ARBA" id="ARBA00022827"/>
    </source>
</evidence>
<dbReference type="PIRSF" id="PIRSF006268">
    <property type="entry name" value="ApbE"/>
    <property type="match status" value="1"/>
</dbReference>
<dbReference type="PANTHER" id="PTHR30040">
    <property type="entry name" value="THIAMINE BIOSYNTHESIS LIPOPROTEIN APBE"/>
    <property type="match status" value="1"/>
</dbReference>
<gene>
    <name evidence="13" type="ORF">SAMN02745216_03056</name>
</gene>
<comment type="catalytic activity">
    <reaction evidence="10 11">
        <text>L-threonyl-[protein] + FAD = FMN-L-threonyl-[protein] + AMP + H(+)</text>
        <dbReference type="Rhea" id="RHEA:36847"/>
        <dbReference type="Rhea" id="RHEA-COMP:11060"/>
        <dbReference type="Rhea" id="RHEA-COMP:11061"/>
        <dbReference type="ChEBI" id="CHEBI:15378"/>
        <dbReference type="ChEBI" id="CHEBI:30013"/>
        <dbReference type="ChEBI" id="CHEBI:57692"/>
        <dbReference type="ChEBI" id="CHEBI:74257"/>
        <dbReference type="ChEBI" id="CHEBI:456215"/>
        <dbReference type="EC" id="2.7.1.180"/>
    </reaction>
</comment>
<evidence type="ECO:0000256" key="5">
    <source>
        <dbReference type="ARBA" id="ARBA00022723"/>
    </source>
</evidence>
<dbReference type="GO" id="GO:0016740">
    <property type="term" value="F:transferase activity"/>
    <property type="evidence" value="ECO:0007669"/>
    <property type="project" value="UniProtKB-UniRule"/>
</dbReference>
<keyword evidence="8" id="KW-0408">Iron</keyword>
<dbReference type="STRING" id="1121393.SAMN02745216_03056"/>
<evidence type="ECO:0000256" key="1">
    <source>
        <dbReference type="ARBA" id="ARBA00011955"/>
    </source>
</evidence>
<accession>A0A1M6QKA1</accession>
<keyword evidence="14" id="KW-1185">Reference proteome</keyword>
<dbReference type="EC" id="2.7.1.180" evidence="1 11"/>
<evidence type="ECO:0000256" key="9">
    <source>
        <dbReference type="ARBA" id="ARBA00031306"/>
    </source>
</evidence>
<dbReference type="Proteomes" id="UP000183994">
    <property type="component" value="Unassembled WGS sequence"/>
</dbReference>
<evidence type="ECO:0000313" key="14">
    <source>
        <dbReference type="Proteomes" id="UP000183994"/>
    </source>
</evidence>
<evidence type="ECO:0000313" key="13">
    <source>
        <dbReference type="EMBL" id="SHK20540.1"/>
    </source>
</evidence>
<proteinExistence type="inferred from homology"/>
<evidence type="ECO:0000256" key="12">
    <source>
        <dbReference type="PIRSR" id="PIRSR006268-2"/>
    </source>
</evidence>
<feature type="binding site" evidence="12">
    <location>
        <position position="317"/>
    </location>
    <ligand>
        <name>Mg(2+)</name>
        <dbReference type="ChEBI" id="CHEBI:18420"/>
    </ligand>
</feature>
<evidence type="ECO:0000256" key="11">
    <source>
        <dbReference type="PIRNR" id="PIRNR006268"/>
    </source>
</evidence>
<dbReference type="InterPro" id="IPR006311">
    <property type="entry name" value="TAT_signal"/>
</dbReference>
<feature type="binding site" evidence="12">
    <location>
        <position position="321"/>
    </location>
    <ligand>
        <name>Mg(2+)</name>
        <dbReference type="ChEBI" id="CHEBI:18420"/>
    </ligand>
</feature>
<dbReference type="PROSITE" id="PS51318">
    <property type="entry name" value="TAT"/>
    <property type="match status" value="1"/>
</dbReference>
<protein>
    <recommendedName>
        <fullName evidence="2 11">FAD:protein FMN transferase</fullName>
        <ecNumber evidence="1 11">2.7.1.180</ecNumber>
    </recommendedName>
    <alternativeName>
        <fullName evidence="9 11">Flavin transferase</fullName>
    </alternativeName>
</protein>
<organism evidence="13 14">
    <name type="scientific">Desulfatibacillum alkenivorans DSM 16219</name>
    <dbReference type="NCBI Taxonomy" id="1121393"/>
    <lineage>
        <taxon>Bacteria</taxon>
        <taxon>Pseudomonadati</taxon>
        <taxon>Thermodesulfobacteriota</taxon>
        <taxon>Desulfobacteria</taxon>
        <taxon>Desulfobacterales</taxon>
        <taxon>Desulfatibacillaceae</taxon>
        <taxon>Desulfatibacillum</taxon>
    </lineage>
</organism>
<dbReference type="AlphaFoldDB" id="A0A1M6QKA1"/>
<keyword evidence="4 11" id="KW-0808">Transferase</keyword>
<evidence type="ECO:0000256" key="2">
    <source>
        <dbReference type="ARBA" id="ARBA00016337"/>
    </source>
</evidence>
<dbReference type="PANTHER" id="PTHR30040:SF2">
    <property type="entry name" value="FAD:PROTEIN FMN TRANSFERASE"/>
    <property type="match status" value="1"/>
</dbReference>
<keyword evidence="8" id="KW-0411">Iron-sulfur</keyword>
<dbReference type="SUPFAM" id="SSF143631">
    <property type="entry name" value="ApbE-like"/>
    <property type="match status" value="1"/>
</dbReference>
<comment type="cofactor">
    <cofactor evidence="12">
        <name>Mg(2+)</name>
        <dbReference type="ChEBI" id="CHEBI:18420"/>
    </cofactor>
    <cofactor evidence="12">
        <name>Mn(2+)</name>
        <dbReference type="ChEBI" id="CHEBI:29035"/>
    </cofactor>
    <text evidence="12">Magnesium. Can also use manganese.</text>
</comment>
<dbReference type="InterPro" id="IPR024932">
    <property type="entry name" value="ApbE"/>
</dbReference>
<keyword evidence="5 11" id="KW-0479">Metal-binding</keyword>
<dbReference type="GO" id="GO:0046872">
    <property type="term" value="F:metal ion binding"/>
    <property type="evidence" value="ECO:0007669"/>
    <property type="project" value="UniProtKB-UniRule"/>
</dbReference>
<keyword evidence="7 11" id="KW-0460">Magnesium</keyword>
<evidence type="ECO:0000256" key="3">
    <source>
        <dbReference type="ARBA" id="ARBA00022630"/>
    </source>
</evidence>
<evidence type="ECO:0000256" key="4">
    <source>
        <dbReference type="ARBA" id="ARBA00022679"/>
    </source>
</evidence>
<dbReference type="Gene3D" id="3.10.520.10">
    <property type="entry name" value="ApbE-like domains"/>
    <property type="match status" value="1"/>
</dbReference>
<dbReference type="GO" id="GO:0051536">
    <property type="term" value="F:iron-sulfur cluster binding"/>
    <property type="evidence" value="ECO:0007669"/>
    <property type="project" value="UniProtKB-KW"/>
</dbReference>
<keyword evidence="13" id="KW-0449">Lipoprotein</keyword>